<organism evidence="1 2">
    <name type="scientific">Flavobacterium hydatis</name>
    <name type="common">Cytophaga aquatilis</name>
    <dbReference type="NCBI Taxonomy" id="991"/>
    <lineage>
        <taxon>Bacteria</taxon>
        <taxon>Pseudomonadati</taxon>
        <taxon>Bacteroidota</taxon>
        <taxon>Flavobacteriia</taxon>
        <taxon>Flavobacteriales</taxon>
        <taxon>Flavobacteriaceae</taxon>
        <taxon>Flavobacterium</taxon>
    </lineage>
</organism>
<evidence type="ECO:0000313" key="1">
    <source>
        <dbReference type="EMBL" id="OXA93698.1"/>
    </source>
</evidence>
<proteinExistence type="predicted"/>
<dbReference type="EMBL" id="MUGY01000013">
    <property type="protein sequence ID" value="OXA93698.1"/>
    <property type="molecule type" value="Genomic_DNA"/>
</dbReference>
<name>A0ABX4CGE9_FLAHY</name>
<accession>A0ABX4CGE9</accession>
<evidence type="ECO:0000313" key="2">
    <source>
        <dbReference type="Proteomes" id="UP000198424"/>
    </source>
</evidence>
<gene>
    <name evidence="1" type="ORF">B0A62_13200</name>
</gene>
<dbReference type="Proteomes" id="UP000198424">
    <property type="component" value="Unassembled WGS sequence"/>
</dbReference>
<sequence>MTGAAIPIITTFFNNKSQTKRDTLKYKNDLKTAIENREFEEAKNYREYLMKTVEEIHQLLSYFEHNISLTKSLIESTKKLTPEESDTIYENELEKLIRLKSIVLSRFPDYYDNILNIAALHNIFWGNQRTLLGINIKENTEGYRLTTELLFETQNKTRKEIDLILVHLKKYSEKVNEKYKL</sequence>
<keyword evidence="2" id="KW-1185">Reference proteome</keyword>
<comment type="caution">
    <text evidence="1">The sequence shown here is derived from an EMBL/GenBank/DDBJ whole genome shotgun (WGS) entry which is preliminary data.</text>
</comment>
<protein>
    <recommendedName>
        <fullName evidence="3">UVR domain-containing protein</fullName>
    </recommendedName>
</protein>
<reference evidence="1 2" key="1">
    <citation type="submission" date="2016-11" db="EMBL/GenBank/DDBJ databases">
        <title>Whole genomes of Flavobacteriaceae.</title>
        <authorList>
            <person name="Stine C."/>
            <person name="Li C."/>
            <person name="Tadesse D."/>
        </authorList>
    </citation>
    <scope>NUCLEOTIDE SEQUENCE [LARGE SCALE GENOMIC DNA]</scope>
    <source>
        <strain evidence="1 2">ATCC 29551</strain>
    </source>
</reference>
<evidence type="ECO:0008006" key="3">
    <source>
        <dbReference type="Google" id="ProtNLM"/>
    </source>
</evidence>